<dbReference type="GO" id="GO:0008270">
    <property type="term" value="F:zinc ion binding"/>
    <property type="evidence" value="ECO:0007669"/>
    <property type="project" value="UniProtKB-KW"/>
</dbReference>
<evidence type="ECO:0000256" key="1">
    <source>
        <dbReference type="ARBA" id="ARBA00004123"/>
    </source>
</evidence>
<dbReference type="InterPro" id="IPR007219">
    <property type="entry name" value="XnlR_reg_dom"/>
</dbReference>
<evidence type="ECO:0000256" key="8">
    <source>
        <dbReference type="SAM" id="MobiDB-lite"/>
    </source>
</evidence>
<dbReference type="GO" id="GO:0000981">
    <property type="term" value="F:DNA-binding transcription factor activity, RNA polymerase II-specific"/>
    <property type="evidence" value="ECO:0007669"/>
    <property type="project" value="InterPro"/>
</dbReference>
<dbReference type="GO" id="GO:0006351">
    <property type="term" value="P:DNA-templated transcription"/>
    <property type="evidence" value="ECO:0007669"/>
    <property type="project" value="InterPro"/>
</dbReference>
<dbReference type="Gene3D" id="3.30.160.60">
    <property type="entry name" value="Classic Zinc Finger"/>
    <property type="match status" value="1"/>
</dbReference>
<dbReference type="PROSITE" id="PS50157">
    <property type="entry name" value="ZINC_FINGER_C2H2_2"/>
    <property type="match status" value="2"/>
</dbReference>
<dbReference type="InterPro" id="IPR013087">
    <property type="entry name" value="Znf_C2H2_type"/>
</dbReference>
<dbReference type="GO" id="GO:0000978">
    <property type="term" value="F:RNA polymerase II cis-regulatory region sequence-specific DNA binding"/>
    <property type="evidence" value="ECO:0007669"/>
    <property type="project" value="InterPro"/>
</dbReference>
<feature type="domain" description="C2H2-type" evidence="9">
    <location>
        <begin position="39"/>
        <end position="66"/>
    </location>
</feature>
<keyword evidence="6" id="KW-0539">Nucleus</keyword>
<evidence type="ECO:0000256" key="5">
    <source>
        <dbReference type="ARBA" id="ARBA00022833"/>
    </source>
</evidence>
<keyword evidence="4 7" id="KW-0863">Zinc-finger</keyword>
<dbReference type="PANTHER" id="PTHR40626">
    <property type="entry name" value="MIP31509P"/>
    <property type="match status" value="1"/>
</dbReference>
<keyword evidence="5" id="KW-0862">Zinc</keyword>
<accession>A0AAD9FTF9</accession>
<dbReference type="SUPFAM" id="SSF57667">
    <property type="entry name" value="beta-beta-alpha zinc fingers"/>
    <property type="match status" value="1"/>
</dbReference>
<dbReference type="GO" id="GO:0005634">
    <property type="term" value="C:nucleus"/>
    <property type="evidence" value="ECO:0007669"/>
    <property type="project" value="UniProtKB-SubCell"/>
</dbReference>
<proteinExistence type="predicted"/>
<keyword evidence="11" id="KW-1185">Reference proteome</keyword>
<gene>
    <name evidence="10" type="ORF">DB88DRAFT_222684</name>
</gene>
<organism evidence="10 11">
    <name type="scientific">Papiliotrema laurentii</name>
    <name type="common">Cryptococcus laurentii</name>
    <dbReference type="NCBI Taxonomy" id="5418"/>
    <lineage>
        <taxon>Eukaryota</taxon>
        <taxon>Fungi</taxon>
        <taxon>Dikarya</taxon>
        <taxon>Basidiomycota</taxon>
        <taxon>Agaricomycotina</taxon>
        <taxon>Tremellomycetes</taxon>
        <taxon>Tremellales</taxon>
        <taxon>Rhynchogastremaceae</taxon>
        <taxon>Papiliotrema</taxon>
    </lineage>
</organism>
<dbReference type="Proteomes" id="UP001182556">
    <property type="component" value="Unassembled WGS sequence"/>
</dbReference>
<dbReference type="InterPro" id="IPR036236">
    <property type="entry name" value="Znf_C2H2_sf"/>
</dbReference>
<feature type="compositionally biased region" description="Polar residues" evidence="8">
    <location>
        <begin position="113"/>
        <end position="124"/>
    </location>
</feature>
<keyword evidence="2" id="KW-0479">Metal-binding</keyword>
<feature type="region of interest" description="Disordered" evidence="8">
    <location>
        <begin position="86"/>
        <end position="138"/>
    </location>
</feature>
<evidence type="ECO:0000256" key="6">
    <source>
        <dbReference type="ARBA" id="ARBA00023242"/>
    </source>
</evidence>
<dbReference type="EMBL" id="JAODAN010000003">
    <property type="protein sequence ID" value="KAK1925981.1"/>
    <property type="molecule type" value="Genomic_DNA"/>
</dbReference>
<evidence type="ECO:0000256" key="3">
    <source>
        <dbReference type="ARBA" id="ARBA00022737"/>
    </source>
</evidence>
<evidence type="ECO:0000256" key="7">
    <source>
        <dbReference type="PROSITE-ProRule" id="PRU00042"/>
    </source>
</evidence>
<dbReference type="Pfam" id="PF00096">
    <property type="entry name" value="zf-C2H2"/>
    <property type="match status" value="2"/>
</dbReference>
<dbReference type="GO" id="GO:0000785">
    <property type="term" value="C:chromatin"/>
    <property type="evidence" value="ECO:0007669"/>
    <property type="project" value="TreeGrafter"/>
</dbReference>
<comment type="caution">
    <text evidence="10">The sequence shown here is derived from an EMBL/GenBank/DDBJ whole genome shotgun (WGS) entry which is preliminary data.</text>
</comment>
<protein>
    <recommendedName>
        <fullName evidence="9">C2H2-type domain-containing protein</fullName>
    </recommendedName>
</protein>
<evidence type="ECO:0000256" key="4">
    <source>
        <dbReference type="ARBA" id="ARBA00022771"/>
    </source>
</evidence>
<comment type="subcellular location">
    <subcellularLocation>
        <location evidence="1">Nucleus</location>
    </subcellularLocation>
</comment>
<name>A0AAD9FTF9_PAPLA</name>
<dbReference type="AlphaFoldDB" id="A0AAD9FTF9"/>
<evidence type="ECO:0000256" key="2">
    <source>
        <dbReference type="ARBA" id="ARBA00022723"/>
    </source>
</evidence>
<dbReference type="InterPro" id="IPR051059">
    <property type="entry name" value="VerF-like"/>
</dbReference>
<sequence length="456" mass="50544">MHLPATTLNMSAAHLPTLGCNPTTHLSMNVAGPSESRSYRCDKCPKTYNRRDYLERHALNHEKPMIRCDRCGKAFTRHDVLRKHQREACKGPTSSRSSGEVHVEPPRKRVRTSTRSSECGTVHTTPERPATAQPDARGGGLDMTLAPALAFEDVASTPQPGVDRGWTLPARAESALGVRNPVALSSGWNGAAPLLDSVDDIIGWLFNTSTDSDTLLYEAASFGTDPDGSNGNDAPLQNLVGGGGIHTAPAMPAPLQGPASAVNTSPSRPVNFHPYNIRNEPLRQAHFLPNDSVPREWEMPAPKPIFTEDIRRQILDIYEGELREEIAVVFTLQRMTLFMELYFMHFAPLYPIIHRPSLGYRTLSPDLLLAIICIGTAYAADRQSFELAARMSKKIRDRIFEKVEEEPRLDIQSLQIILQINHFSRSYCSLKQHDVSQIFHSPSITLARLSGVFAPK</sequence>
<dbReference type="Pfam" id="PF04082">
    <property type="entry name" value="Fungal_trans"/>
    <property type="match status" value="1"/>
</dbReference>
<evidence type="ECO:0000313" key="11">
    <source>
        <dbReference type="Proteomes" id="UP001182556"/>
    </source>
</evidence>
<feature type="domain" description="C2H2-type" evidence="9">
    <location>
        <begin position="66"/>
        <end position="94"/>
    </location>
</feature>
<evidence type="ECO:0000259" key="9">
    <source>
        <dbReference type="PROSITE" id="PS50157"/>
    </source>
</evidence>
<reference evidence="10" key="1">
    <citation type="submission" date="2023-02" db="EMBL/GenBank/DDBJ databases">
        <title>Identification and recombinant expression of a fungal hydrolase from Papiliotrema laurentii that hydrolyzes apple cutin and clears colloidal polyester polyurethane.</title>
        <authorList>
            <consortium name="DOE Joint Genome Institute"/>
            <person name="Roman V.A."/>
            <person name="Bojanowski C."/>
            <person name="Crable B.R."/>
            <person name="Wagner D.N."/>
            <person name="Hung C.S."/>
            <person name="Nadeau L.J."/>
            <person name="Schratz L."/>
            <person name="Haridas S."/>
            <person name="Pangilinan J."/>
            <person name="Lipzen A."/>
            <person name="Na H."/>
            <person name="Yan M."/>
            <person name="Ng V."/>
            <person name="Grigoriev I.V."/>
            <person name="Spatafora J.W."/>
            <person name="Barlow D."/>
            <person name="Biffinger J."/>
            <person name="Kelley-Loughnane N."/>
            <person name="Varaljay V.A."/>
            <person name="Crookes-Goodson W.J."/>
        </authorList>
    </citation>
    <scope>NUCLEOTIDE SEQUENCE</scope>
    <source>
        <strain evidence="10">5307AH</strain>
    </source>
</reference>
<dbReference type="PANTHER" id="PTHR40626:SF11">
    <property type="entry name" value="ZINC FINGER PROTEIN YPR022C"/>
    <property type="match status" value="1"/>
</dbReference>
<keyword evidence="3" id="KW-0677">Repeat</keyword>
<evidence type="ECO:0000313" key="10">
    <source>
        <dbReference type="EMBL" id="KAK1925981.1"/>
    </source>
</evidence>
<dbReference type="CDD" id="cd12148">
    <property type="entry name" value="fungal_TF_MHR"/>
    <property type="match status" value="1"/>
</dbReference>
<dbReference type="SMART" id="SM00355">
    <property type="entry name" value="ZnF_C2H2"/>
    <property type="match status" value="2"/>
</dbReference>